<proteinExistence type="predicted"/>
<feature type="chain" id="PRO_5008381450" description="Ice-binding protein C-terminal domain-containing protein" evidence="1">
    <location>
        <begin position="25"/>
        <end position="211"/>
    </location>
</feature>
<dbReference type="NCBIfam" id="TIGR02595">
    <property type="entry name" value="PEP_CTERM"/>
    <property type="match status" value="1"/>
</dbReference>
<keyword evidence="4" id="KW-1185">Reference proteome</keyword>
<dbReference type="AlphaFoldDB" id="A0A1A8XI77"/>
<accession>A0A1A8XI77</accession>
<dbReference type="Proteomes" id="UP000199169">
    <property type="component" value="Unassembled WGS sequence"/>
</dbReference>
<dbReference type="InterPro" id="IPR013424">
    <property type="entry name" value="Ice-binding_C"/>
</dbReference>
<protein>
    <recommendedName>
        <fullName evidence="2">Ice-binding protein C-terminal domain-containing protein</fullName>
    </recommendedName>
</protein>
<organism evidence="3 4">
    <name type="scientific">Candidatus Accumulibacter aalborgensis</name>
    <dbReference type="NCBI Taxonomy" id="1860102"/>
    <lineage>
        <taxon>Bacteria</taxon>
        <taxon>Pseudomonadati</taxon>
        <taxon>Pseudomonadota</taxon>
        <taxon>Betaproteobacteria</taxon>
        <taxon>Candidatus Accumulibacter</taxon>
    </lineage>
</organism>
<keyword evidence="1" id="KW-0732">Signal</keyword>
<sequence length="211" mass="20602">MQIKNLISAAVVAAATVAAPAAQAAFINGGVSFVGGFPIPAALTNLPTSLVSGLSSFDVDAVTIGVGASGDLTPAAGVGTAFDFSNTSVPQTVFLAGGFTFKVLSWGAPVPTAMTCTAGNCGDAISFSALGEVSGGGFDPTGFTMSWSANGTCNESTTVPGTCGDGETASWSASISATGKEPTVPEPGSLALVGLALAGVRSLSRRKTSEA</sequence>
<dbReference type="RefSeq" id="WP_186405812.1">
    <property type="nucleotide sequence ID" value="NZ_FLQX01000035.1"/>
</dbReference>
<evidence type="ECO:0000259" key="2">
    <source>
        <dbReference type="Pfam" id="PF07589"/>
    </source>
</evidence>
<dbReference type="Pfam" id="PF07589">
    <property type="entry name" value="PEP-CTERM"/>
    <property type="match status" value="1"/>
</dbReference>
<name>A0A1A8XI77_9PROT</name>
<evidence type="ECO:0000313" key="4">
    <source>
        <dbReference type="Proteomes" id="UP000199169"/>
    </source>
</evidence>
<gene>
    <name evidence="3" type="ORF">ACCAA_130054</name>
</gene>
<reference evidence="3 4" key="1">
    <citation type="submission" date="2016-06" db="EMBL/GenBank/DDBJ databases">
        <authorList>
            <person name="Kjaerup R.B."/>
            <person name="Dalgaard T.S."/>
            <person name="Juul-Madsen H.R."/>
        </authorList>
    </citation>
    <scope>NUCLEOTIDE SEQUENCE [LARGE SCALE GENOMIC DNA]</scope>
    <source>
        <strain evidence="3">3</strain>
    </source>
</reference>
<feature type="signal peptide" evidence="1">
    <location>
        <begin position="1"/>
        <end position="24"/>
    </location>
</feature>
<dbReference type="EMBL" id="FLQX01000035">
    <property type="protein sequence ID" value="SBT04077.1"/>
    <property type="molecule type" value="Genomic_DNA"/>
</dbReference>
<feature type="domain" description="Ice-binding protein C-terminal" evidence="2">
    <location>
        <begin position="183"/>
        <end position="206"/>
    </location>
</feature>
<evidence type="ECO:0000313" key="3">
    <source>
        <dbReference type="EMBL" id="SBT04077.1"/>
    </source>
</evidence>
<evidence type="ECO:0000256" key="1">
    <source>
        <dbReference type="SAM" id="SignalP"/>
    </source>
</evidence>